<gene>
    <name evidence="2" type="ORF">HLA91_10570</name>
</gene>
<dbReference type="EMBL" id="JABEMC010000006">
    <property type="protein sequence ID" value="NNG79809.1"/>
    <property type="molecule type" value="Genomic_DNA"/>
</dbReference>
<protein>
    <recommendedName>
        <fullName evidence="4">ABC transporter ATP-binding protein</fullName>
    </recommendedName>
</protein>
<dbReference type="Proteomes" id="UP000549517">
    <property type="component" value="Unassembled WGS sequence"/>
</dbReference>
<proteinExistence type="predicted"/>
<organism evidence="2 3">
    <name type="scientific">Brevibacterium luteolum</name>
    <dbReference type="NCBI Taxonomy" id="199591"/>
    <lineage>
        <taxon>Bacteria</taxon>
        <taxon>Bacillati</taxon>
        <taxon>Actinomycetota</taxon>
        <taxon>Actinomycetes</taxon>
        <taxon>Micrococcales</taxon>
        <taxon>Brevibacteriaceae</taxon>
        <taxon>Brevibacterium</taxon>
    </lineage>
</organism>
<dbReference type="PANTHER" id="PTHR19211:SF6">
    <property type="entry name" value="BLL7188 PROTEIN"/>
    <property type="match status" value="1"/>
</dbReference>
<reference evidence="2 3" key="1">
    <citation type="submission" date="2020-05" db="EMBL/GenBank/DDBJ databases">
        <title>MicrobeNet Type strains.</title>
        <authorList>
            <person name="Nicholson A.C."/>
        </authorList>
    </citation>
    <scope>NUCLEOTIDE SEQUENCE [LARGE SCALE GENOMIC DNA]</scope>
    <source>
        <strain evidence="2 3">CCUG 46604</strain>
    </source>
</reference>
<dbReference type="SUPFAM" id="SSF52540">
    <property type="entry name" value="P-loop containing nucleoside triphosphate hydrolases"/>
    <property type="match status" value="1"/>
</dbReference>
<evidence type="ECO:0000313" key="3">
    <source>
        <dbReference type="Proteomes" id="UP000549517"/>
    </source>
</evidence>
<comment type="caution">
    <text evidence="2">The sequence shown here is derived from an EMBL/GenBank/DDBJ whole genome shotgun (WGS) entry which is preliminary data.</text>
</comment>
<sequence length="68" mass="7510">MSLIDEPTNSLDLSSVDALVSALESYRGRLIIVSHDGAFLARCQLDTWLELDTSGLHRIDPPESEENP</sequence>
<evidence type="ECO:0000313" key="2">
    <source>
        <dbReference type="EMBL" id="NNG79809.1"/>
    </source>
</evidence>
<dbReference type="InterPro" id="IPR027417">
    <property type="entry name" value="P-loop_NTPase"/>
</dbReference>
<name>A0A849ASL3_9MICO</name>
<dbReference type="PANTHER" id="PTHR19211">
    <property type="entry name" value="ATP-BINDING TRANSPORT PROTEIN-RELATED"/>
    <property type="match status" value="1"/>
</dbReference>
<dbReference type="InterPro" id="IPR050611">
    <property type="entry name" value="ABCF"/>
</dbReference>
<dbReference type="AlphaFoldDB" id="A0A849ASL3"/>
<evidence type="ECO:0008006" key="4">
    <source>
        <dbReference type="Google" id="ProtNLM"/>
    </source>
</evidence>
<dbReference type="Gene3D" id="3.40.50.300">
    <property type="entry name" value="P-loop containing nucleotide triphosphate hydrolases"/>
    <property type="match status" value="1"/>
</dbReference>
<evidence type="ECO:0000256" key="1">
    <source>
        <dbReference type="ARBA" id="ARBA00022737"/>
    </source>
</evidence>
<dbReference type="GO" id="GO:0005524">
    <property type="term" value="F:ATP binding"/>
    <property type="evidence" value="ECO:0007669"/>
    <property type="project" value="TreeGrafter"/>
</dbReference>
<accession>A0A849ASL3</accession>
<keyword evidence="1" id="KW-0677">Repeat</keyword>
<dbReference type="RefSeq" id="WP_170274626.1">
    <property type="nucleotide sequence ID" value="NZ_BAAAKH010000010.1"/>
</dbReference>